<keyword evidence="4" id="KW-1185">Reference proteome</keyword>
<feature type="non-terminal residue" evidence="3">
    <location>
        <position position="1"/>
    </location>
</feature>
<protein>
    <submittedName>
        <fullName evidence="3">Uncharacterized protein</fullName>
    </submittedName>
</protein>
<sequence>DPSKSEQDNKCGVYQFDGATFRVVRGDYSPLMKKVVENLEKAKVR</sequence>
<keyword evidence="2" id="KW-0378">Hydrolase</keyword>
<dbReference type="STRING" id="75743.A0A401QMD7"/>
<reference evidence="3 4" key="1">
    <citation type="journal article" date="2018" name="Nat. Ecol. Evol.">
        <title>Shark genomes provide insights into elasmobranch evolution and the origin of vertebrates.</title>
        <authorList>
            <person name="Hara Y"/>
            <person name="Yamaguchi K"/>
            <person name="Onimaru K"/>
            <person name="Kadota M"/>
            <person name="Koyanagi M"/>
            <person name="Keeley SD"/>
            <person name="Tatsumi K"/>
            <person name="Tanaka K"/>
            <person name="Motone F"/>
            <person name="Kageyama Y"/>
            <person name="Nozu R"/>
            <person name="Adachi N"/>
            <person name="Nishimura O"/>
            <person name="Nakagawa R"/>
            <person name="Tanegashima C"/>
            <person name="Kiyatake I"/>
            <person name="Matsumoto R"/>
            <person name="Murakumo K"/>
            <person name="Nishida K"/>
            <person name="Terakita A"/>
            <person name="Kuratani S"/>
            <person name="Sato K"/>
            <person name="Hyodo S Kuraku.S."/>
        </authorList>
    </citation>
    <scope>NUCLEOTIDE SEQUENCE [LARGE SCALE GENOMIC DNA]</scope>
</reference>
<keyword evidence="1" id="KW-0479">Metal-binding</keyword>
<evidence type="ECO:0000256" key="2">
    <source>
        <dbReference type="ARBA" id="ARBA00022801"/>
    </source>
</evidence>
<gene>
    <name evidence="3" type="ORF">scyTo_0027285</name>
</gene>
<name>A0A401QMD7_SCYTO</name>
<dbReference type="Pfam" id="PF03571">
    <property type="entry name" value="Peptidase_M49"/>
    <property type="match status" value="1"/>
</dbReference>
<evidence type="ECO:0000313" key="3">
    <source>
        <dbReference type="EMBL" id="GCB86544.1"/>
    </source>
</evidence>
<dbReference type="InterPro" id="IPR039461">
    <property type="entry name" value="Peptidase_M49"/>
</dbReference>
<proteinExistence type="predicted"/>
<dbReference type="GO" id="GO:0016787">
    <property type="term" value="F:hydrolase activity"/>
    <property type="evidence" value="ECO:0007669"/>
    <property type="project" value="UniProtKB-KW"/>
</dbReference>
<dbReference type="EMBL" id="BFAA01316400">
    <property type="protein sequence ID" value="GCB86544.1"/>
    <property type="molecule type" value="Genomic_DNA"/>
</dbReference>
<evidence type="ECO:0000256" key="1">
    <source>
        <dbReference type="ARBA" id="ARBA00022723"/>
    </source>
</evidence>
<accession>A0A401QMD7</accession>
<dbReference type="GO" id="GO:0046872">
    <property type="term" value="F:metal ion binding"/>
    <property type="evidence" value="ECO:0007669"/>
    <property type="project" value="UniProtKB-KW"/>
</dbReference>
<comment type="caution">
    <text evidence="3">The sequence shown here is derived from an EMBL/GenBank/DDBJ whole genome shotgun (WGS) entry which is preliminary data.</text>
</comment>
<organism evidence="3 4">
    <name type="scientific">Scyliorhinus torazame</name>
    <name type="common">Cloudy catshark</name>
    <name type="synonym">Catulus torazame</name>
    <dbReference type="NCBI Taxonomy" id="75743"/>
    <lineage>
        <taxon>Eukaryota</taxon>
        <taxon>Metazoa</taxon>
        <taxon>Chordata</taxon>
        <taxon>Craniata</taxon>
        <taxon>Vertebrata</taxon>
        <taxon>Chondrichthyes</taxon>
        <taxon>Elasmobranchii</taxon>
        <taxon>Galeomorphii</taxon>
        <taxon>Galeoidea</taxon>
        <taxon>Carcharhiniformes</taxon>
        <taxon>Scyliorhinidae</taxon>
        <taxon>Scyliorhinus</taxon>
    </lineage>
</organism>
<dbReference type="Proteomes" id="UP000288216">
    <property type="component" value="Unassembled WGS sequence"/>
</dbReference>
<dbReference type="OrthoDB" id="4694525at2759"/>
<evidence type="ECO:0000313" key="4">
    <source>
        <dbReference type="Proteomes" id="UP000288216"/>
    </source>
</evidence>
<dbReference type="AlphaFoldDB" id="A0A401QMD7"/>